<dbReference type="PANTHER" id="PTHR10219:SF25">
    <property type="entry name" value="PLECKSTRIN HOMOLOGY DOMAIN-CONTAINING FAMILY A MEMBER 8"/>
    <property type="match status" value="1"/>
</dbReference>
<evidence type="ECO:0000313" key="4">
    <source>
        <dbReference type="Proteomes" id="UP000070544"/>
    </source>
</evidence>
<proteinExistence type="predicted"/>
<keyword evidence="1" id="KW-0813">Transport</keyword>
<keyword evidence="4" id="KW-1185">Reference proteome</keyword>
<name>A0A139AB56_GONPJ</name>
<dbReference type="Pfam" id="PF08718">
    <property type="entry name" value="GLTP"/>
    <property type="match status" value="1"/>
</dbReference>
<dbReference type="OMA" id="EMHGAEW"/>
<evidence type="ECO:0000256" key="1">
    <source>
        <dbReference type="ARBA" id="ARBA00022448"/>
    </source>
</evidence>
<protein>
    <submittedName>
        <fullName evidence="3">Glycolipid transfer protein</fullName>
    </submittedName>
</protein>
<organism evidence="3 4">
    <name type="scientific">Gonapodya prolifera (strain JEL478)</name>
    <name type="common">Monoblepharis prolifera</name>
    <dbReference type="NCBI Taxonomy" id="1344416"/>
    <lineage>
        <taxon>Eukaryota</taxon>
        <taxon>Fungi</taxon>
        <taxon>Fungi incertae sedis</taxon>
        <taxon>Chytridiomycota</taxon>
        <taxon>Chytridiomycota incertae sedis</taxon>
        <taxon>Monoblepharidomycetes</taxon>
        <taxon>Monoblepharidales</taxon>
        <taxon>Gonapodyaceae</taxon>
        <taxon>Gonapodya</taxon>
    </lineage>
</organism>
<dbReference type="InterPro" id="IPR036497">
    <property type="entry name" value="GLTP_sf"/>
</dbReference>
<dbReference type="EMBL" id="KQ965771">
    <property type="protein sequence ID" value="KXS14061.1"/>
    <property type="molecule type" value="Genomic_DNA"/>
</dbReference>
<dbReference type="InterPro" id="IPR014830">
    <property type="entry name" value="Glycolipid_transfer_prot_dom"/>
</dbReference>
<dbReference type="SUPFAM" id="SSF110004">
    <property type="entry name" value="Glycolipid transfer protein, GLTP"/>
    <property type="match status" value="1"/>
</dbReference>
<evidence type="ECO:0000259" key="2">
    <source>
        <dbReference type="Pfam" id="PF08718"/>
    </source>
</evidence>
<dbReference type="Gene3D" id="1.10.3520.10">
    <property type="entry name" value="Glycolipid transfer protein"/>
    <property type="match status" value="1"/>
</dbReference>
<dbReference type="PANTHER" id="PTHR10219">
    <property type="entry name" value="GLYCOLIPID TRANSFER PROTEIN-RELATED"/>
    <property type="match status" value="1"/>
</dbReference>
<dbReference type="STRING" id="1344416.A0A139AB56"/>
<dbReference type="GO" id="GO:1902388">
    <property type="term" value="F:ceramide 1-phosphate transfer activity"/>
    <property type="evidence" value="ECO:0007669"/>
    <property type="project" value="TreeGrafter"/>
</dbReference>
<gene>
    <name evidence="3" type="ORF">M427DRAFT_57844</name>
</gene>
<reference evidence="3 4" key="1">
    <citation type="journal article" date="2015" name="Genome Biol. Evol.">
        <title>Phylogenomic analyses indicate that early fungi evolved digesting cell walls of algal ancestors of land plants.</title>
        <authorList>
            <person name="Chang Y."/>
            <person name="Wang S."/>
            <person name="Sekimoto S."/>
            <person name="Aerts A.L."/>
            <person name="Choi C."/>
            <person name="Clum A."/>
            <person name="LaButti K.M."/>
            <person name="Lindquist E.A."/>
            <person name="Yee Ngan C."/>
            <person name="Ohm R.A."/>
            <person name="Salamov A.A."/>
            <person name="Grigoriev I.V."/>
            <person name="Spatafora J.W."/>
            <person name="Berbee M.L."/>
        </authorList>
    </citation>
    <scope>NUCLEOTIDE SEQUENCE [LARGE SCALE GENOMIC DNA]</scope>
    <source>
        <strain evidence="3 4">JEL478</strain>
    </source>
</reference>
<dbReference type="AlphaFoldDB" id="A0A139AB56"/>
<feature type="domain" description="Glycolipid transfer protein" evidence="2">
    <location>
        <begin position="21"/>
        <end position="159"/>
    </location>
</feature>
<dbReference type="GO" id="GO:1902387">
    <property type="term" value="F:ceramide 1-phosphate binding"/>
    <property type="evidence" value="ECO:0007669"/>
    <property type="project" value="TreeGrafter"/>
</dbReference>
<dbReference type="GO" id="GO:0005829">
    <property type="term" value="C:cytosol"/>
    <property type="evidence" value="ECO:0007669"/>
    <property type="project" value="TreeGrafter"/>
</dbReference>
<accession>A0A139AB56</accession>
<dbReference type="GO" id="GO:0016020">
    <property type="term" value="C:membrane"/>
    <property type="evidence" value="ECO:0007669"/>
    <property type="project" value="TreeGrafter"/>
</dbReference>
<dbReference type="Proteomes" id="UP000070544">
    <property type="component" value="Unassembled WGS sequence"/>
</dbReference>
<evidence type="ECO:0000313" key="3">
    <source>
        <dbReference type="EMBL" id="KXS14061.1"/>
    </source>
</evidence>
<sequence>MTYFDRQNATSYVDVSVEPGIEVNKFLLATEEVVGIFRLLNATAFAPVISDMNGNIKKIRDKYNENPSATPTLQSIIQDERAKGQDTATVGMQWLFRGLCFTSDALRDSLSNPSHELAESFTKSYEGTLKPYHGFLVKGIFTVAMKACPYRKDFFLKLGPDVSVVEHKMEIWLQGLEKINGIMCGVYKVSSYRGPGDYP</sequence>
<dbReference type="OrthoDB" id="205255at2759"/>
<dbReference type="FunFam" id="1.10.3520.10:FF:000001">
    <property type="entry name" value="Pleckstrin domain-containing family A member 8"/>
    <property type="match status" value="1"/>
</dbReference>